<dbReference type="Pfam" id="PF17921">
    <property type="entry name" value="Integrase_H2C2"/>
    <property type="match status" value="1"/>
</dbReference>
<dbReference type="AlphaFoldDB" id="A0A371HEM4"/>
<evidence type="ECO:0000259" key="1">
    <source>
        <dbReference type="PROSITE" id="PS50994"/>
    </source>
</evidence>
<name>A0A371HEM4_MUCPR</name>
<keyword evidence="3" id="KW-1185">Reference proteome</keyword>
<gene>
    <name evidence="2" type="ORF">CR513_15458</name>
</gene>
<feature type="non-terminal residue" evidence="2">
    <location>
        <position position="1"/>
    </location>
</feature>
<dbReference type="InterPro" id="IPR056924">
    <property type="entry name" value="SH3_Tf2-1"/>
</dbReference>
<dbReference type="InterPro" id="IPR001584">
    <property type="entry name" value="Integrase_cat-core"/>
</dbReference>
<dbReference type="GO" id="GO:0003676">
    <property type="term" value="F:nucleic acid binding"/>
    <property type="evidence" value="ECO:0007669"/>
    <property type="project" value="InterPro"/>
</dbReference>
<dbReference type="Pfam" id="PF24626">
    <property type="entry name" value="SH3_Tf2-1"/>
    <property type="match status" value="1"/>
</dbReference>
<dbReference type="PANTHER" id="PTHR35046">
    <property type="entry name" value="ZINC KNUCKLE (CCHC-TYPE) FAMILY PROTEIN"/>
    <property type="match status" value="1"/>
</dbReference>
<feature type="domain" description="Integrase catalytic" evidence="1">
    <location>
        <begin position="78"/>
        <end position="191"/>
    </location>
</feature>
<feature type="non-terminal residue" evidence="2">
    <location>
        <position position="350"/>
    </location>
</feature>
<protein>
    <recommendedName>
        <fullName evidence="1">Integrase catalytic domain-containing protein</fullName>
    </recommendedName>
</protein>
<dbReference type="PANTHER" id="PTHR35046:SF9">
    <property type="entry name" value="RNA-DIRECTED DNA POLYMERASE"/>
    <property type="match status" value="1"/>
</dbReference>
<dbReference type="Gene3D" id="1.10.340.70">
    <property type="match status" value="1"/>
</dbReference>
<dbReference type="InterPro" id="IPR012337">
    <property type="entry name" value="RNaseH-like_sf"/>
</dbReference>
<evidence type="ECO:0000313" key="3">
    <source>
        <dbReference type="Proteomes" id="UP000257109"/>
    </source>
</evidence>
<dbReference type="PROSITE" id="PS50994">
    <property type="entry name" value="INTEGRASE"/>
    <property type="match status" value="1"/>
</dbReference>
<dbReference type="OrthoDB" id="6133115at2759"/>
<reference evidence="2" key="1">
    <citation type="submission" date="2018-05" db="EMBL/GenBank/DDBJ databases">
        <title>Draft genome of Mucuna pruriens seed.</title>
        <authorList>
            <person name="Nnadi N.E."/>
            <person name="Vos R."/>
            <person name="Hasami M.H."/>
            <person name="Devisetty U.K."/>
            <person name="Aguiy J.C."/>
        </authorList>
    </citation>
    <scope>NUCLEOTIDE SEQUENCE [LARGE SCALE GENOMIC DNA]</scope>
    <source>
        <strain evidence="2">JCA_2017</strain>
    </source>
</reference>
<evidence type="ECO:0000313" key="2">
    <source>
        <dbReference type="EMBL" id="RDY01243.1"/>
    </source>
</evidence>
<dbReference type="STRING" id="157652.A0A371HEM4"/>
<dbReference type="InterPro" id="IPR041588">
    <property type="entry name" value="Integrase_H2C2"/>
</dbReference>
<dbReference type="EMBL" id="QJKJ01002805">
    <property type="protein sequence ID" value="RDY01243.1"/>
    <property type="molecule type" value="Genomic_DNA"/>
</dbReference>
<proteinExistence type="predicted"/>
<comment type="caution">
    <text evidence="2">The sequence shown here is derived from an EMBL/GenBank/DDBJ whole genome shotgun (WGS) entry which is preliminary data.</text>
</comment>
<sequence>MASFSMKKDCVTKSSIKELLVKETHESGLIGHFREHKTFKILQEHFFWPYMKRDVHHICDKCLVCKLAKVKVKLHGSYTPLPIPTMHWVDLFMDFVLGLPRYKSGKISIFVVVDRFSRMNHLIPYHKVDDACLVVNLFSKEVVRLHGLPKTIISSRDSKFLSHFWRTLWNKFDTKPLFSTACHPQINDQNKEACLPHIEFAYNKVVNTTISHSPFELVYGFNPITPFDLLPLPKTHFHIEKKVDQYVNKIKSKLLPRRYGPFKIIKKINDNSYILDMPQSYMREVIPFIYQRRQIDKGYSSTYRTNDKKKAKEITRRTASKDRDAQVLGRLNFKSSLIFDIDLYLNSLKA</sequence>
<dbReference type="InterPro" id="IPR036397">
    <property type="entry name" value="RNaseH_sf"/>
</dbReference>
<dbReference type="GO" id="GO:0015074">
    <property type="term" value="P:DNA integration"/>
    <property type="evidence" value="ECO:0007669"/>
    <property type="project" value="InterPro"/>
</dbReference>
<dbReference type="SUPFAM" id="SSF53098">
    <property type="entry name" value="Ribonuclease H-like"/>
    <property type="match status" value="1"/>
</dbReference>
<organism evidence="2 3">
    <name type="scientific">Mucuna pruriens</name>
    <name type="common">Velvet bean</name>
    <name type="synonym">Dolichos pruriens</name>
    <dbReference type="NCBI Taxonomy" id="157652"/>
    <lineage>
        <taxon>Eukaryota</taxon>
        <taxon>Viridiplantae</taxon>
        <taxon>Streptophyta</taxon>
        <taxon>Embryophyta</taxon>
        <taxon>Tracheophyta</taxon>
        <taxon>Spermatophyta</taxon>
        <taxon>Magnoliopsida</taxon>
        <taxon>eudicotyledons</taxon>
        <taxon>Gunneridae</taxon>
        <taxon>Pentapetalae</taxon>
        <taxon>rosids</taxon>
        <taxon>fabids</taxon>
        <taxon>Fabales</taxon>
        <taxon>Fabaceae</taxon>
        <taxon>Papilionoideae</taxon>
        <taxon>50 kb inversion clade</taxon>
        <taxon>NPAAA clade</taxon>
        <taxon>indigoferoid/millettioid clade</taxon>
        <taxon>Phaseoleae</taxon>
        <taxon>Mucuna</taxon>
    </lineage>
</organism>
<accession>A0A371HEM4</accession>
<dbReference type="Proteomes" id="UP000257109">
    <property type="component" value="Unassembled WGS sequence"/>
</dbReference>
<dbReference type="Gene3D" id="3.30.420.10">
    <property type="entry name" value="Ribonuclease H-like superfamily/Ribonuclease H"/>
    <property type="match status" value="1"/>
</dbReference>